<reference evidence="2" key="2">
    <citation type="journal article" date="2020" name="BMC">
        <title>Leishmania infection induces a limited differential gene expression in the sand fly midgut.</title>
        <authorList>
            <person name="Coutinho-Abreu I.V."/>
            <person name="Serafim T.D."/>
            <person name="Meneses C."/>
            <person name="Kamhawi S."/>
            <person name="Oliveira F."/>
            <person name="Valenzuela J.G."/>
        </authorList>
    </citation>
    <scope>NUCLEOTIDE SEQUENCE</scope>
    <source>
        <strain evidence="2">Jacobina</strain>
        <tissue evidence="2">Midgut</tissue>
    </source>
</reference>
<feature type="compositionally biased region" description="Gly residues" evidence="1">
    <location>
        <begin position="124"/>
        <end position="148"/>
    </location>
</feature>
<feature type="region of interest" description="Disordered" evidence="1">
    <location>
        <begin position="1"/>
        <end position="41"/>
    </location>
</feature>
<feature type="compositionally biased region" description="Pro residues" evidence="1">
    <location>
        <begin position="192"/>
        <end position="212"/>
    </location>
</feature>
<dbReference type="EMBL" id="AJWK01002921">
    <property type="status" value="NOT_ANNOTATED_CDS"/>
    <property type="molecule type" value="Genomic_DNA"/>
</dbReference>
<organism evidence="3 4">
    <name type="scientific">Lutzomyia longipalpis</name>
    <name type="common">Sand fly</name>
    <dbReference type="NCBI Taxonomy" id="7200"/>
    <lineage>
        <taxon>Eukaryota</taxon>
        <taxon>Metazoa</taxon>
        <taxon>Ecdysozoa</taxon>
        <taxon>Arthropoda</taxon>
        <taxon>Hexapoda</taxon>
        <taxon>Insecta</taxon>
        <taxon>Pterygota</taxon>
        <taxon>Neoptera</taxon>
        <taxon>Endopterygota</taxon>
        <taxon>Diptera</taxon>
        <taxon>Nematocera</taxon>
        <taxon>Psychodoidea</taxon>
        <taxon>Psychodidae</taxon>
        <taxon>Lutzomyia</taxon>
        <taxon>Lutzomyia</taxon>
    </lineage>
</organism>
<reference evidence="3" key="3">
    <citation type="submission" date="2020-05" db="UniProtKB">
        <authorList>
            <consortium name="EnsemblMetazoa"/>
        </authorList>
    </citation>
    <scope>IDENTIFICATION</scope>
    <source>
        <strain evidence="3">Jacobina</strain>
    </source>
</reference>
<feature type="region of interest" description="Disordered" evidence="1">
    <location>
        <begin position="61"/>
        <end position="309"/>
    </location>
</feature>
<feature type="compositionally biased region" description="Basic and acidic residues" evidence="1">
    <location>
        <begin position="333"/>
        <end position="348"/>
    </location>
</feature>
<reference evidence="4" key="1">
    <citation type="submission" date="2012-05" db="EMBL/GenBank/DDBJ databases">
        <title>Whole Genome Assembly of Lutzomyia longipalpis.</title>
        <authorList>
            <person name="Richards S."/>
            <person name="Qu C."/>
            <person name="Dillon R."/>
            <person name="Worley K."/>
            <person name="Scherer S."/>
            <person name="Batterton M."/>
            <person name="Taylor A."/>
            <person name="Hawes A."/>
            <person name="Hernandez B."/>
            <person name="Kovar C."/>
            <person name="Mandapat C."/>
            <person name="Pham C."/>
            <person name="Qu C."/>
            <person name="Jing C."/>
            <person name="Bess C."/>
            <person name="Bandaranaike D."/>
            <person name="Ngo D."/>
            <person name="Ongeri F."/>
            <person name="Arias F."/>
            <person name="Lara F."/>
            <person name="Weissenberger G."/>
            <person name="Kamau G."/>
            <person name="Han H."/>
            <person name="Shen H."/>
            <person name="Dinh H."/>
            <person name="Khalil I."/>
            <person name="Jones J."/>
            <person name="Shafer J."/>
            <person name="Jayaseelan J."/>
            <person name="Quiroz J."/>
            <person name="Blankenburg K."/>
            <person name="Nguyen L."/>
            <person name="Jackson L."/>
            <person name="Francisco L."/>
            <person name="Tang L.-Y."/>
            <person name="Pu L.-L."/>
            <person name="Perales L."/>
            <person name="Lorensuhewa L."/>
            <person name="Munidasa M."/>
            <person name="Coyle M."/>
            <person name="Taylor M."/>
            <person name="Puazo M."/>
            <person name="Firestine M."/>
            <person name="Scheel M."/>
            <person name="Javaid M."/>
            <person name="Wang M."/>
            <person name="Li M."/>
            <person name="Tabassum N."/>
            <person name="Saada N."/>
            <person name="Osuji N."/>
            <person name="Aqrawi P."/>
            <person name="Fu Q."/>
            <person name="Thornton R."/>
            <person name="Raj R."/>
            <person name="Goodspeed R."/>
            <person name="Mata R."/>
            <person name="Najjar R."/>
            <person name="Gubbala S."/>
            <person name="Lee S."/>
            <person name="Denson S."/>
            <person name="Patil S."/>
            <person name="Macmil S."/>
            <person name="Qi S."/>
            <person name="Matskevitch T."/>
            <person name="Palculict T."/>
            <person name="Mathew T."/>
            <person name="Vee V."/>
            <person name="Velamala V."/>
            <person name="Korchina V."/>
            <person name="Cai W."/>
            <person name="Liu W."/>
            <person name="Dai W."/>
            <person name="Zou X."/>
            <person name="Zhu Y."/>
            <person name="Zhang Y."/>
            <person name="Wu Y.-Q."/>
            <person name="Xin Y."/>
            <person name="Nazarath L."/>
            <person name="Kovar C."/>
            <person name="Han Y."/>
            <person name="Muzny D."/>
            <person name="Gibbs R."/>
        </authorList>
    </citation>
    <scope>NUCLEOTIDE SEQUENCE [LARGE SCALE GENOMIC DNA]</scope>
    <source>
        <strain evidence="4">Jacobina</strain>
    </source>
</reference>
<dbReference type="Proteomes" id="UP000092461">
    <property type="component" value="Unassembled WGS sequence"/>
</dbReference>
<proteinExistence type="predicted"/>
<feature type="compositionally biased region" description="Gly residues" evidence="1">
    <location>
        <begin position="73"/>
        <end position="94"/>
    </location>
</feature>
<dbReference type="EnsemblMetazoa" id="LLOJ000732-RA">
    <property type="protein sequence ID" value="LLOJ000732-PA"/>
    <property type="gene ID" value="LLOJ000732"/>
</dbReference>
<evidence type="ECO:0000256" key="1">
    <source>
        <dbReference type="SAM" id="MobiDB-lite"/>
    </source>
</evidence>
<evidence type="ECO:0000313" key="3">
    <source>
        <dbReference type="EnsemblMetazoa" id="LLOJ000732-PA"/>
    </source>
</evidence>
<dbReference type="AlphaFoldDB" id="A0A1B0C9W0"/>
<evidence type="ECO:0000313" key="4">
    <source>
        <dbReference type="Proteomes" id="UP000092461"/>
    </source>
</evidence>
<name>A0A1B0C9W0_LUTLO</name>
<dbReference type="EMBL" id="GITU01007212">
    <property type="protein sequence ID" value="MBC1175915.1"/>
    <property type="molecule type" value="Transcribed_RNA"/>
</dbReference>
<feature type="compositionally biased region" description="Low complexity" evidence="1">
    <location>
        <begin position="213"/>
        <end position="228"/>
    </location>
</feature>
<dbReference type="VEuPathDB" id="VectorBase:LLOJ000732"/>
<dbReference type="EMBL" id="AJWK01002922">
    <property type="status" value="NOT_ANNOTATED_CDS"/>
    <property type="molecule type" value="Genomic_DNA"/>
</dbReference>
<feature type="compositionally biased region" description="Pro residues" evidence="1">
    <location>
        <begin position="152"/>
        <end position="182"/>
    </location>
</feature>
<evidence type="ECO:0000313" key="2">
    <source>
        <dbReference type="EMBL" id="MBC1175915.1"/>
    </source>
</evidence>
<protein>
    <submittedName>
        <fullName evidence="2">Putative proline-rich proteoglycan 2</fullName>
    </submittedName>
</protein>
<dbReference type="VEuPathDB" id="VectorBase:LLONM1_008247"/>
<accession>A0A1B0C9W0</accession>
<feature type="compositionally biased region" description="Basic residues" evidence="1">
    <location>
        <begin position="251"/>
        <end position="262"/>
    </location>
</feature>
<feature type="compositionally biased region" description="Low complexity" evidence="1">
    <location>
        <begin position="102"/>
        <end position="123"/>
    </location>
</feature>
<keyword evidence="4" id="KW-1185">Reference proteome</keyword>
<feature type="compositionally biased region" description="Basic and acidic residues" evidence="1">
    <location>
        <begin position="287"/>
        <end position="297"/>
    </location>
</feature>
<feature type="region of interest" description="Disordered" evidence="1">
    <location>
        <begin position="333"/>
        <end position="365"/>
    </location>
</feature>
<feature type="compositionally biased region" description="Polar residues" evidence="1">
    <location>
        <begin position="349"/>
        <end position="365"/>
    </location>
</feature>
<dbReference type="EMBL" id="AJWK01002920">
    <property type="status" value="NOT_ANNOTATED_CDS"/>
    <property type="molecule type" value="Genomic_DNA"/>
</dbReference>
<sequence>MAAAKANQQRRRMPQKQRNNVQKFKPGPQKRPNMRPNIGGIGAMFNNSNYNANQMMDNPGYMDFNEPAVRPPMGGGNNNLGGPKGQNKAGGGPGMQRKQPNNRQMGQANQQNRRRQQMPMQRQQGGGGGGGMGGGGGGNMGGGGGGWGNQQPRPPFRGGPMPPRMHPHPMGPNMPPFHPPPMNGRFMGFGPRPGPPMPPPMGHQWPPMPGMPRPMHGAMGPPRPLMAGGRPGGGNMPGNRMRRQQNTNQKTQRKPTKAKGKMKPNVAKKPNQPQNQYPLEEPWVTQEIKDQHQKKQDLQNQLKGNRNDELFARFKSERDKFVAMYDAAKAEYNKNKGNQEKIVDKTLVESDNANGTDGESKPNGQ</sequence>